<reference evidence="1" key="1">
    <citation type="submission" date="2014-09" db="EMBL/GenBank/DDBJ databases">
        <authorList>
            <person name="Magalhaes I.L.F."/>
            <person name="Oliveira U."/>
            <person name="Santos F.R."/>
            <person name="Vidigal T.H.D.A."/>
            <person name="Brescovit A.D."/>
            <person name="Santos A.J."/>
        </authorList>
    </citation>
    <scope>NUCLEOTIDE SEQUENCE</scope>
    <source>
        <tissue evidence="1">Shoot tissue taken approximately 20 cm above the soil surface</tissue>
    </source>
</reference>
<dbReference type="EMBL" id="GBRH01264317">
    <property type="protein sequence ID" value="JAD33578.1"/>
    <property type="molecule type" value="Transcribed_RNA"/>
</dbReference>
<accession>A0A0A8Z7E4</accession>
<organism evidence="1">
    <name type="scientific">Arundo donax</name>
    <name type="common">Giant reed</name>
    <name type="synonym">Donax arundinaceus</name>
    <dbReference type="NCBI Taxonomy" id="35708"/>
    <lineage>
        <taxon>Eukaryota</taxon>
        <taxon>Viridiplantae</taxon>
        <taxon>Streptophyta</taxon>
        <taxon>Embryophyta</taxon>
        <taxon>Tracheophyta</taxon>
        <taxon>Spermatophyta</taxon>
        <taxon>Magnoliopsida</taxon>
        <taxon>Liliopsida</taxon>
        <taxon>Poales</taxon>
        <taxon>Poaceae</taxon>
        <taxon>PACMAD clade</taxon>
        <taxon>Arundinoideae</taxon>
        <taxon>Arundineae</taxon>
        <taxon>Arundo</taxon>
    </lineage>
</organism>
<dbReference type="AlphaFoldDB" id="A0A0A8Z7E4"/>
<reference evidence="1" key="2">
    <citation type="journal article" date="2015" name="Data Brief">
        <title>Shoot transcriptome of the giant reed, Arundo donax.</title>
        <authorList>
            <person name="Barrero R.A."/>
            <person name="Guerrero F.D."/>
            <person name="Moolhuijzen P."/>
            <person name="Goolsby J.A."/>
            <person name="Tidwell J."/>
            <person name="Bellgard S.E."/>
            <person name="Bellgard M.I."/>
        </authorList>
    </citation>
    <scope>NUCLEOTIDE SEQUENCE</scope>
    <source>
        <tissue evidence="1">Shoot tissue taken approximately 20 cm above the soil surface</tissue>
    </source>
</reference>
<proteinExistence type="predicted"/>
<sequence length="57" mass="6872">MPKQLPFGIWQILLQDTFKVWLLLWDTFFLNFANRHCKTVVICQKTSSSIKYYFPSE</sequence>
<evidence type="ECO:0000313" key="1">
    <source>
        <dbReference type="EMBL" id="JAD33578.1"/>
    </source>
</evidence>
<name>A0A0A8Z7E4_ARUDO</name>
<protein>
    <submittedName>
        <fullName evidence="1">Uncharacterized protein</fullName>
    </submittedName>
</protein>